<evidence type="ECO:0000256" key="5">
    <source>
        <dbReference type="PIRSR" id="PIRSR031924-51"/>
    </source>
</evidence>
<evidence type="ECO:0000256" key="4">
    <source>
        <dbReference type="PIRSR" id="PIRSR031924-50"/>
    </source>
</evidence>
<dbReference type="AlphaFoldDB" id="A0A395M021"/>
<organism evidence="6 7">
    <name type="scientific">Candidatus Thermochlorobacter aerophilus</name>
    <dbReference type="NCBI Taxonomy" id="1868324"/>
    <lineage>
        <taxon>Bacteria</taxon>
        <taxon>Pseudomonadati</taxon>
        <taxon>Chlorobiota</taxon>
        <taxon>Chlorobiia</taxon>
        <taxon>Chlorobiales</taxon>
        <taxon>Candidatus Thermochlorobacteriaceae</taxon>
        <taxon>Candidatus Thermochlorobacter</taxon>
    </lineage>
</organism>
<dbReference type="SUPFAM" id="SSF53649">
    <property type="entry name" value="Alkaline phosphatase-like"/>
    <property type="match status" value="1"/>
</dbReference>
<feature type="binding site" evidence="5">
    <location>
        <position position="105"/>
    </location>
    <ligand>
        <name>substrate</name>
    </ligand>
</feature>
<dbReference type="PANTHER" id="PTHR10151">
    <property type="entry name" value="ECTONUCLEOTIDE PYROPHOSPHATASE/PHOSPHODIESTERASE"/>
    <property type="match status" value="1"/>
</dbReference>
<evidence type="ECO:0000256" key="3">
    <source>
        <dbReference type="ARBA" id="ARBA00022729"/>
    </source>
</evidence>
<protein>
    <submittedName>
        <fullName evidence="6">Alkaline phosphatase family protein</fullName>
    </submittedName>
</protein>
<dbReference type="Gene3D" id="3.30.1360.150">
    <property type="match status" value="1"/>
</dbReference>
<keyword evidence="2" id="KW-0479">Metal-binding</keyword>
<dbReference type="GO" id="GO:0004035">
    <property type="term" value="F:alkaline phosphatase activity"/>
    <property type="evidence" value="ECO:0007669"/>
    <property type="project" value="InterPro"/>
</dbReference>
<dbReference type="EMBL" id="PHFL01000046">
    <property type="protein sequence ID" value="RFM24133.1"/>
    <property type="molecule type" value="Genomic_DNA"/>
</dbReference>
<dbReference type="PANTHER" id="PTHR10151:SF120">
    <property type="entry name" value="BIS(5'-ADENOSYL)-TRIPHOSPHATASE"/>
    <property type="match status" value="1"/>
</dbReference>
<feature type="active site" description="Phosphothreonine intermediate" evidence="4">
    <location>
        <position position="84"/>
    </location>
</feature>
<evidence type="ECO:0000313" key="6">
    <source>
        <dbReference type="EMBL" id="RFM24133.1"/>
    </source>
</evidence>
<feature type="binding site" evidence="5">
    <location>
        <begin position="167"/>
        <end position="169"/>
    </location>
    <ligand>
        <name>substrate</name>
    </ligand>
</feature>
<comment type="caution">
    <text evidence="6">The sequence shown here is derived from an EMBL/GenBank/DDBJ whole genome shotgun (WGS) entry which is preliminary data.</text>
</comment>
<dbReference type="GO" id="GO:0046872">
    <property type="term" value="F:metal ion binding"/>
    <property type="evidence" value="ECO:0007669"/>
    <property type="project" value="UniProtKB-KW"/>
</dbReference>
<reference evidence="6 7" key="1">
    <citation type="journal article" date="2011" name="ISME J.">
        <title>Community ecology of hot spring cyanobacterial mats: predominant populations and their functional potential.</title>
        <authorList>
            <person name="Klatt C.G."/>
            <person name="Wood J.M."/>
            <person name="Rusch D.B."/>
            <person name="Bateson M.M."/>
            <person name="Hamamura N."/>
            <person name="Heidelberg J.F."/>
            <person name="Grossman A.R."/>
            <person name="Bhaya D."/>
            <person name="Cohan F.M."/>
            <person name="Kuhl M."/>
            <person name="Bryant D.A."/>
            <person name="Ward D.M."/>
        </authorList>
    </citation>
    <scope>NUCLEOTIDE SEQUENCE [LARGE SCALE GENOMIC DNA]</scope>
    <source>
        <strain evidence="6">OS</strain>
    </source>
</reference>
<accession>A0A395M021</accession>
<keyword evidence="3" id="KW-0732">Signal</keyword>
<evidence type="ECO:0000256" key="1">
    <source>
        <dbReference type="ARBA" id="ARBA00022553"/>
    </source>
</evidence>
<dbReference type="InterPro" id="IPR002591">
    <property type="entry name" value="Phosphodiest/P_Trfase"/>
</dbReference>
<proteinExistence type="predicted"/>
<keyword evidence="1 4" id="KW-0597">Phosphoprotein</keyword>
<evidence type="ECO:0000313" key="7">
    <source>
        <dbReference type="Proteomes" id="UP000266389"/>
    </source>
</evidence>
<dbReference type="Gene3D" id="3.40.720.10">
    <property type="entry name" value="Alkaline Phosphatase, subunit A"/>
    <property type="match status" value="1"/>
</dbReference>
<dbReference type="CDD" id="cd16016">
    <property type="entry name" value="AP-SPAP"/>
    <property type="match status" value="1"/>
</dbReference>
<gene>
    <name evidence="6" type="ORF">D0433_07520</name>
</gene>
<dbReference type="InterPro" id="IPR017850">
    <property type="entry name" value="Alkaline_phosphatase_core_sf"/>
</dbReference>
<name>A0A395M021_9BACT</name>
<dbReference type="Pfam" id="PF01663">
    <property type="entry name" value="Phosphodiest"/>
    <property type="match status" value="1"/>
</dbReference>
<dbReference type="PIRSF" id="PIRSF031924">
    <property type="entry name" value="Pi-irrepressible_AP"/>
    <property type="match status" value="1"/>
</dbReference>
<sequence>MKLCIWLVLAWLIPCFGYTQAKRSSSDLPKLVIAIVIDQFRYDYLERFEAYYLPATRTSGGFKRLLKHGALFTNAHYRYINTYTAPGHSTLFTGVLPAKTGIVANEWIDRSTGQTVYCVADTTVFAVGIEPRSSAGRMSPRNVLTETVIDRFKAASPNSKVIGIALKDRGAILPAGKTATAAYWFDAASGKWISSSYYFPNGELPQWVQAFNDRRLPESYLGKVWTRLLPDTAYPMPDTVQGESTLLGETLPVFPHKIVDISTSNDPRLRRLKRFDVIAPTPFGNELTIEFAKAAIEAESLGKRGVTDMLTVSFSSPDYCGHAFGPDSQEQMDMIVRLDRQLNDFFQYLDRVLGFDNCLFVVSADHGVSPLPELLQPDGRHGIRLYKAIVLDSLRKLVNRRYPNVIENLENDEIVLNRAMITAMGYSASDVERFAGECALSLQGIIGYVTRTDLEHGSLDPTGRMVKNSFHPTRSGDVKLLLQPYSFFAFASTGTTHGTAYEYDTHVPILFCGKGIRAGKFHRTVFTEDLAPTLHLLLRLPPETAQYDGAPLIDIFNQVIPSRSKRRSAK</sequence>
<dbReference type="Proteomes" id="UP000266389">
    <property type="component" value="Unassembled WGS sequence"/>
</dbReference>
<evidence type="ECO:0000256" key="2">
    <source>
        <dbReference type="ARBA" id="ARBA00022723"/>
    </source>
</evidence>
<dbReference type="InterPro" id="IPR026263">
    <property type="entry name" value="Alkaline_phosphatase_prok"/>
</dbReference>